<evidence type="ECO:0000259" key="5">
    <source>
        <dbReference type="Pfam" id="PF01397"/>
    </source>
</evidence>
<dbReference type="SUPFAM" id="SSF48239">
    <property type="entry name" value="Terpenoid cyclases/Protein prenyltransferases"/>
    <property type="match status" value="2"/>
</dbReference>
<dbReference type="Gene3D" id="1.50.10.130">
    <property type="entry name" value="Terpene synthase, N-terminal domain"/>
    <property type="match status" value="1"/>
</dbReference>
<feature type="domain" description="Terpene synthase N-terminal" evidence="5">
    <location>
        <begin position="208"/>
        <end position="406"/>
    </location>
</feature>
<dbReference type="InterPro" id="IPR008949">
    <property type="entry name" value="Isoprenoid_synthase_dom_sf"/>
</dbReference>
<sequence>MGRSEVSNIEASVGEIKEEMLSDMDPYSFVSASAYDTAWLAMIPVGSDQTCFMFEECLEWVANNQTKEGYWGDCVDAHGDPTIDSLPATLACLIALHRWNVGANNIKRGLEFVQENAEKILAKTYDDLPRWFTIVFPGMIELAREAGILLAFPSQNNGLLFDIFHKRQSLLDAEELVGHQYYPPLLSYLEALSSSYDICEEDITMHLSADGSLFQSPAATARAFMATGNEKSLSYLQMVVGRCANGVPPTFPMDEELIRLCLVNHLQRLGLADHFTREIEDNLAKIYWNYKTLESPEKSSNNADVAIQLHKDSLAFRLLRMHGYTVSPGRLCWFMNNEKVRAHIEENHEYFSITMLNVYRATDLKFPGEDKLEEARSFSRKVLEKIALKDTSFGCTGLKKMMEHELRFPWIVRLDRLDHRAWIEDSNNTILWVGKTSSHRLSTLLNKKLLQLAVAEYEFRQSTYRNELEEVTRWSKSRGMSDMGFGRERTTYCYFAIASSIPLPYDSEVRIIITKSAVVITIADDFYDTEASFDDLNSLTDAIARWDAKGLSGHGKTIFNALDDLVTEIVAKVLHQNGIDITFFLQQTWYETFNSWLVEAGAKWSMGGFVPSTEEYLRTGMVSIALHTLVLPASYLLNPSLTDCKVRAGEYQPVTKLSMLIPRLLNDIQSYQKEQEEGKMNYVLLYMRENPGADIEDSTAYVREILDNKWGEFLQHVLMDDRLGELPKESKFLHLSCVKVFQMFFHSSNRYDSNVDMLQDIQKAIYIPLDIGSNSK</sequence>
<evidence type="ECO:0000313" key="7">
    <source>
        <dbReference type="EMBL" id="KAE8707527.1"/>
    </source>
</evidence>
<dbReference type="FunFam" id="1.10.600.10:FF:000036">
    <property type="entry name" value="cis-abienol synthase, chloroplastic"/>
    <property type="match status" value="1"/>
</dbReference>
<keyword evidence="8" id="KW-1185">Reference proteome</keyword>
<dbReference type="InterPro" id="IPR036965">
    <property type="entry name" value="Terpene_synth_N_sf"/>
</dbReference>
<dbReference type="InterPro" id="IPR008930">
    <property type="entry name" value="Terpenoid_cyclase/PrenylTrfase"/>
</dbReference>
<evidence type="ECO:0000256" key="4">
    <source>
        <dbReference type="ARBA" id="ARBA00023239"/>
    </source>
</evidence>
<feature type="domain" description="Terpene synthase metal-binding" evidence="6">
    <location>
        <begin position="481"/>
        <end position="710"/>
    </location>
</feature>
<gene>
    <name evidence="7" type="ORF">F3Y22_tig00110383pilonHSYRG00131</name>
</gene>
<name>A0A6A3AVR3_HIBSY</name>
<dbReference type="Gene3D" id="1.10.600.10">
    <property type="entry name" value="Farnesyl Diphosphate Synthase"/>
    <property type="match status" value="1"/>
</dbReference>
<comment type="cofactor">
    <cofactor evidence="1">
        <name>Mg(2+)</name>
        <dbReference type="ChEBI" id="CHEBI:18420"/>
    </cofactor>
</comment>
<organism evidence="7 8">
    <name type="scientific">Hibiscus syriacus</name>
    <name type="common">Rose of Sharon</name>
    <dbReference type="NCBI Taxonomy" id="106335"/>
    <lineage>
        <taxon>Eukaryota</taxon>
        <taxon>Viridiplantae</taxon>
        <taxon>Streptophyta</taxon>
        <taxon>Embryophyta</taxon>
        <taxon>Tracheophyta</taxon>
        <taxon>Spermatophyta</taxon>
        <taxon>Magnoliopsida</taxon>
        <taxon>eudicotyledons</taxon>
        <taxon>Gunneridae</taxon>
        <taxon>Pentapetalae</taxon>
        <taxon>rosids</taxon>
        <taxon>malvids</taxon>
        <taxon>Malvales</taxon>
        <taxon>Malvaceae</taxon>
        <taxon>Malvoideae</taxon>
        <taxon>Hibiscus</taxon>
    </lineage>
</organism>
<dbReference type="GO" id="GO:0016102">
    <property type="term" value="P:diterpenoid biosynthetic process"/>
    <property type="evidence" value="ECO:0007669"/>
    <property type="project" value="TreeGrafter"/>
</dbReference>
<dbReference type="GO" id="GO:0000287">
    <property type="term" value="F:magnesium ion binding"/>
    <property type="evidence" value="ECO:0007669"/>
    <property type="project" value="InterPro"/>
</dbReference>
<protein>
    <submittedName>
        <fullName evidence="7">P(E)-nerolidol/(E,E)-geranyl linalool synthase</fullName>
    </submittedName>
</protein>
<evidence type="ECO:0000256" key="1">
    <source>
        <dbReference type="ARBA" id="ARBA00001946"/>
    </source>
</evidence>
<accession>A0A6A3AVR3</accession>
<dbReference type="AlphaFoldDB" id="A0A6A3AVR3"/>
<dbReference type="SUPFAM" id="SSF48576">
    <property type="entry name" value="Terpenoid synthases"/>
    <property type="match status" value="1"/>
</dbReference>
<dbReference type="EMBL" id="VEPZ02000963">
    <property type="protein sequence ID" value="KAE8707527.1"/>
    <property type="molecule type" value="Genomic_DNA"/>
</dbReference>
<keyword evidence="3" id="KW-0460">Magnesium</keyword>
<evidence type="ECO:0000256" key="3">
    <source>
        <dbReference type="ARBA" id="ARBA00022842"/>
    </source>
</evidence>
<dbReference type="Proteomes" id="UP000436088">
    <property type="component" value="Unassembled WGS sequence"/>
</dbReference>
<reference evidence="7" key="1">
    <citation type="submission" date="2019-09" db="EMBL/GenBank/DDBJ databases">
        <title>Draft genome information of white flower Hibiscus syriacus.</title>
        <authorList>
            <person name="Kim Y.-M."/>
        </authorList>
    </citation>
    <scope>NUCLEOTIDE SEQUENCE [LARGE SCALE GENOMIC DNA]</scope>
    <source>
        <strain evidence="7">YM2019G1</strain>
    </source>
</reference>
<dbReference type="PANTHER" id="PTHR31739:SF25">
    <property type="entry name" value="(E,E)-GERANYLLINALOOL SYNTHASE"/>
    <property type="match status" value="1"/>
</dbReference>
<dbReference type="PANTHER" id="PTHR31739">
    <property type="entry name" value="ENT-COPALYL DIPHOSPHATE SYNTHASE, CHLOROPLASTIC"/>
    <property type="match status" value="1"/>
</dbReference>
<dbReference type="SFLD" id="SFLDG01014">
    <property type="entry name" value="Terpene_Cyclase_Like_1_N-term"/>
    <property type="match status" value="1"/>
</dbReference>
<dbReference type="Gene3D" id="1.50.10.160">
    <property type="match status" value="1"/>
</dbReference>
<dbReference type="OrthoDB" id="2343925at2759"/>
<comment type="caution">
    <text evidence="7">The sequence shown here is derived from an EMBL/GenBank/DDBJ whole genome shotgun (WGS) entry which is preliminary data.</text>
</comment>
<keyword evidence="2" id="KW-0479">Metal-binding</keyword>
<evidence type="ECO:0000256" key="2">
    <source>
        <dbReference type="ARBA" id="ARBA00022723"/>
    </source>
</evidence>
<dbReference type="GO" id="GO:0010333">
    <property type="term" value="F:terpene synthase activity"/>
    <property type="evidence" value="ECO:0007669"/>
    <property type="project" value="InterPro"/>
</dbReference>
<proteinExistence type="predicted"/>
<dbReference type="InterPro" id="IPR050148">
    <property type="entry name" value="Terpene_synthase-like"/>
</dbReference>
<evidence type="ECO:0000259" key="6">
    <source>
        <dbReference type="Pfam" id="PF03936"/>
    </source>
</evidence>
<evidence type="ECO:0000313" key="8">
    <source>
        <dbReference type="Proteomes" id="UP000436088"/>
    </source>
</evidence>
<dbReference type="Pfam" id="PF01397">
    <property type="entry name" value="Terpene_synth"/>
    <property type="match status" value="1"/>
</dbReference>
<dbReference type="InterPro" id="IPR005630">
    <property type="entry name" value="Terpene_synthase_metal-bd"/>
</dbReference>
<dbReference type="InterPro" id="IPR001906">
    <property type="entry name" value="Terpene_synth_N"/>
</dbReference>
<dbReference type="Pfam" id="PF03936">
    <property type="entry name" value="Terpene_synth_C"/>
    <property type="match status" value="1"/>
</dbReference>
<keyword evidence="4" id="KW-0456">Lyase</keyword>
<dbReference type="FunFam" id="1.50.10.130:FF:000002">
    <property type="entry name" value="Ent-copalyl diphosphate synthase, chloroplastic"/>
    <property type="match status" value="1"/>
</dbReference>